<proteinExistence type="inferred from homology"/>
<comment type="subcellular location">
    <subcellularLocation>
        <location evidence="1">Membrane</location>
        <topology evidence="1">Single-pass type I membrane protein</topology>
    </subcellularLocation>
</comment>
<dbReference type="SMART" id="SM00409">
    <property type="entry name" value="IG"/>
    <property type="match status" value="3"/>
</dbReference>
<evidence type="ECO:0000256" key="1">
    <source>
        <dbReference type="ARBA" id="ARBA00004479"/>
    </source>
</evidence>
<comment type="similarity">
    <text evidence="2">Belongs to the interleukin-1 receptor family.</text>
</comment>
<dbReference type="PANTHER" id="PTHR11890">
    <property type="entry name" value="INTERLEUKIN-1 RECEPTOR FAMILY MEMBER"/>
    <property type="match status" value="1"/>
</dbReference>
<evidence type="ECO:0000256" key="13">
    <source>
        <dbReference type="SAM" id="Phobius"/>
    </source>
</evidence>
<evidence type="ECO:0000256" key="2">
    <source>
        <dbReference type="ARBA" id="ARBA00009752"/>
    </source>
</evidence>
<dbReference type="EMBL" id="VZTB01013193">
    <property type="protein sequence ID" value="NXA81079.1"/>
    <property type="molecule type" value="Genomic_DNA"/>
</dbReference>
<dbReference type="Gene3D" id="2.60.40.10">
    <property type="entry name" value="Immunoglobulins"/>
    <property type="match status" value="3"/>
</dbReference>
<dbReference type="InterPro" id="IPR003599">
    <property type="entry name" value="Ig_sub"/>
</dbReference>
<keyword evidence="12" id="KW-0393">Immunoglobulin domain</keyword>
<accession>A0A7K7YV92</accession>
<keyword evidence="8" id="KW-1015">Disulfide bond</keyword>
<keyword evidence="16" id="KW-1185">Reference proteome</keyword>
<evidence type="ECO:0000256" key="3">
    <source>
        <dbReference type="ARBA" id="ARBA00022692"/>
    </source>
</evidence>
<keyword evidence="9" id="KW-0675">Receptor</keyword>
<evidence type="ECO:0000256" key="8">
    <source>
        <dbReference type="ARBA" id="ARBA00023157"/>
    </source>
</evidence>
<evidence type="ECO:0000256" key="7">
    <source>
        <dbReference type="ARBA" id="ARBA00023136"/>
    </source>
</evidence>
<keyword evidence="6 13" id="KW-1133">Transmembrane helix</keyword>
<dbReference type="GO" id="GO:0019966">
    <property type="term" value="F:interleukin-1 binding"/>
    <property type="evidence" value="ECO:0007669"/>
    <property type="project" value="TreeGrafter"/>
</dbReference>
<reference evidence="15 16" key="1">
    <citation type="submission" date="2019-09" db="EMBL/GenBank/DDBJ databases">
        <title>Bird 10,000 Genomes (B10K) Project - Family phase.</title>
        <authorList>
            <person name="Zhang G."/>
        </authorList>
    </citation>
    <scope>NUCLEOTIDE SEQUENCE [LARGE SCALE GENOMIC DNA]</scope>
    <source>
        <strain evidence="15">B10K-DU-001-68</strain>
        <tissue evidence="15">Muscle</tissue>
    </source>
</reference>
<dbReference type="InterPro" id="IPR036179">
    <property type="entry name" value="Ig-like_dom_sf"/>
</dbReference>
<dbReference type="FunFam" id="2.60.40.10:FF:000188">
    <property type="entry name" value="Interleukin-1 receptor accessory protein-like 1"/>
    <property type="match status" value="1"/>
</dbReference>
<dbReference type="InterPro" id="IPR004077">
    <property type="entry name" value="IL-1_rcpt_II-typ"/>
</dbReference>
<feature type="non-terminal residue" evidence="15">
    <location>
        <position position="1"/>
    </location>
</feature>
<keyword evidence="7 13" id="KW-0472">Membrane</keyword>
<protein>
    <submittedName>
        <fullName evidence="15">IL1R2 protein</fullName>
    </submittedName>
</protein>
<evidence type="ECO:0000256" key="4">
    <source>
        <dbReference type="ARBA" id="ARBA00022729"/>
    </source>
</evidence>
<dbReference type="Pfam" id="PF18452">
    <property type="entry name" value="Ig_6"/>
    <property type="match status" value="1"/>
</dbReference>
<keyword evidence="11" id="KW-0395">Inflammatory response</keyword>
<dbReference type="GO" id="GO:0006954">
    <property type="term" value="P:inflammatory response"/>
    <property type="evidence" value="ECO:0007669"/>
    <property type="project" value="UniProtKB-KW"/>
</dbReference>
<dbReference type="PANTHER" id="PTHR11890:SF3">
    <property type="entry name" value="INTERLEUKIN-1 RECEPTOR TYPE 2"/>
    <property type="match status" value="1"/>
</dbReference>
<dbReference type="InterPro" id="IPR004074">
    <property type="entry name" value="IL-1_rcpt_I/II-typ"/>
</dbReference>
<dbReference type="PRINTS" id="PR01536">
    <property type="entry name" value="INTRLKN1R12F"/>
</dbReference>
<feature type="domain" description="Ig-like" evidence="14">
    <location>
        <begin position="9"/>
        <end position="91"/>
    </location>
</feature>
<sequence length="336" mass="38214">FKHYYELHGQPVVLKCPSPRYKHLDFSALSPNITWYKNGSNTVISGRDEDLRVWAEGNALWFLPVMLEDSGVYICTKRNSSYCAEVSIHLTVVDKTAAREIAYPQALYTFTSGKIVCPDLWDFAPDRTSLELKWYKDALPLEDDNERLTILKGSASLIMASVLPTDAGYYTCKMPFLFEGVEYEITRTIQLETVDPLMQFVRINCRVLISIILVVGSKMTLPCKVFVGLSSHFQTDVEWLANDTSVDVVYKQNRVTEGERQEIVENGENFIEVPLIFDSVEEEDFYTDFTCLAQNTYGYQVLPTRVKQEAVGLSWYIAMIPVVLACVIVGGIFMHK</sequence>
<keyword evidence="5" id="KW-0677">Repeat</keyword>
<evidence type="ECO:0000256" key="5">
    <source>
        <dbReference type="ARBA" id="ARBA00022737"/>
    </source>
</evidence>
<evidence type="ECO:0000256" key="12">
    <source>
        <dbReference type="ARBA" id="ARBA00023319"/>
    </source>
</evidence>
<dbReference type="InterPro" id="IPR041416">
    <property type="entry name" value="IL-1RAcP-like_ig"/>
</dbReference>
<evidence type="ECO:0000313" key="16">
    <source>
        <dbReference type="Proteomes" id="UP000558509"/>
    </source>
</evidence>
<evidence type="ECO:0000256" key="10">
    <source>
        <dbReference type="ARBA" id="ARBA00023180"/>
    </source>
</evidence>
<dbReference type="InterPro" id="IPR007110">
    <property type="entry name" value="Ig-like_dom"/>
</dbReference>
<dbReference type="GO" id="GO:0004910">
    <property type="term" value="F:interleukin-1, type II, blocking receptor activity"/>
    <property type="evidence" value="ECO:0007669"/>
    <property type="project" value="InterPro"/>
</dbReference>
<feature type="domain" description="Ig-like" evidence="14">
    <location>
        <begin position="115"/>
        <end position="190"/>
    </location>
</feature>
<dbReference type="InterPro" id="IPR015621">
    <property type="entry name" value="IL-1_rcpt_fam"/>
</dbReference>
<keyword evidence="4" id="KW-0732">Signal</keyword>
<evidence type="ECO:0000256" key="6">
    <source>
        <dbReference type="ARBA" id="ARBA00022989"/>
    </source>
</evidence>
<feature type="transmembrane region" description="Helical" evidence="13">
    <location>
        <begin position="313"/>
        <end position="334"/>
    </location>
</feature>
<gene>
    <name evidence="15" type="primary">Il1r2</name>
    <name evidence="15" type="ORF">THRLUD_R13331</name>
</gene>
<dbReference type="PRINTS" id="PR01539">
    <property type="entry name" value="INTRLEUKN1R2"/>
</dbReference>
<comment type="caution">
    <text evidence="15">The sequence shown here is derived from an EMBL/GenBank/DDBJ whole genome shotgun (WGS) entry which is preliminary data.</text>
</comment>
<dbReference type="SUPFAM" id="SSF48726">
    <property type="entry name" value="Immunoglobulin"/>
    <property type="match status" value="3"/>
</dbReference>
<dbReference type="Proteomes" id="UP000558509">
    <property type="component" value="Unassembled WGS sequence"/>
</dbReference>
<evidence type="ECO:0000256" key="11">
    <source>
        <dbReference type="ARBA" id="ARBA00023198"/>
    </source>
</evidence>
<dbReference type="AlphaFoldDB" id="A0A7K7YV92"/>
<evidence type="ECO:0000259" key="14">
    <source>
        <dbReference type="PROSITE" id="PS50835"/>
    </source>
</evidence>
<evidence type="ECO:0000256" key="9">
    <source>
        <dbReference type="ARBA" id="ARBA00023170"/>
    </source>
</evidence>
<keyword evidence="3 13" id="KW-0812">Transmembrane</keyword>
<feature type="non-terminal residue" evidence="15">
    <location>
        <position position="336"/>
    </location>
</feature>
<evidence type="ECO:0000313" key="15">
    <source>
        <dbReference type="EMBL" id="NXA81079.1"/>
    </source>
</evidence>
<name>A0A7K7YV92_THRLU</name>
<keyword evidence="10" id="KW-0325">Glycoprotein</keyword>
<dbReference type="PROSITE" id="PS50835">
    <property type="entry name" value="IG_LIKE"/>
    <property type="match status" value="2"/>
</dbReference>
<organism evidence="15 16">
    <name type="scientific">Thryothorus ludovicianus</name>
    <name type="common">Carolina wren</name>
    <name type="synonym">Sylvia ludoviciana</name>
    <dbReference type="NCBI Taxonomy" id="74200"/>
    <lineage>
        <taxon>Eukaryota</taxon>
        <taxon>Metazoa</taxon>
        <taxon>Chordata</taxon>
        <taxon>Craniata</taxon>
        <taxon>Vertebrata</taxon>
        <taxon>Euteleostomi</taxon>
        <taxon>Archelosauria</taxon>
        <taxon>Archosauria</taxon>
        <taxon>Dinosauria</taxon>
        <taxon>Saurischia</taxon>
        <taxon>Theropoda</taxon>
        <taxon>Coelurosauria</taxon>
        <taxon>Aves</taxon>
        <taxon>Neognathae</taxon>
        <taxon>Neoaves</taxon>
        <taxon>Telluraves</taxon>
        <taxon>Australaves</taxon>
        <taxon>Passeriformes</taxon>
        <taxon>Certhiidae</taxon>
        <taxon>Troglodytinae</taxon>
        <taxon>Thryothorus</taxon>
    </lineage>
</organism>
<dbReference type="InterPro" id="IPR013783">
    <property type="entry name" value="Ig-like_fold"/>
</dbReference>
<dbReference type="GO" id="GO:0016020">
    <property type="term" value="C:membrane"/>
    <property type="evidence" value="ECO:0007669"/>
    <property type="project" value="UniProtKB-SubCell"/>
</dbReference>